<comment type="subcellular location">
    <subcellularLocation>
        <location evidence="1">Membrane</location>
    </subcellularLocation>
</comment>
<proteinExistence type="inferred from homology"/>
<organism evidence="6 7">
    <name type="scientific">Zea mays</name>
    <name type="common">Maize</name>
    <dbReference type="NCBI Taxonomy" id="4577"/>
    <lineage>
        <taxon>Eukaryota</taxon>
        <taxon>Viridiplantae</taxon>
        <taxon>Streptophyta</taxon>
        <taxon>Embryophyta</taxon>
        <taxon>Tracheophyta</taxon>
        <taxon>Spermatophyta</taxon>
        <taxon>Magnoliopsida</taxon>
        <taxon>Liliopsida</taxon>
        <taxon>Poales</taxon>
        <taxon>Poaceae</taxon>
        <taxon>PACMAD clade</taxon>
        <taxon>Panicoideae</taxon>
        <taxon>Andropogonodae</taxon>
        <taxon>Andropogoneae</taxon>
        <taxon>Tripsacinae</taxon>
        <taxon>Zea</taxon>
    </lineage>
</organism>
<evidence type="ECO:0000313" key="6">
    <source>
        <dbReference type="EnsemblPlants" id="Zm00001eb104610_P001"/>
    </source>
</evidence>
<comment type="similarity">
    <text evidence="2">Belongs to the UPF0057 (PMP3) family.</text>
</comment>
<keyword evidence="3" id="KW-0812">Transmembrane</keyword>
<dbReference type="EnsemblPlants" id="Zm00001eb104610_T001">
    <property type="protein sequence ID" value="Zm00001eb104610_P001"/>
    <property type="gene ID" value="Zm00001eb104610"/>
</dbReference>
<dbReference type="AlphaFoldDB" id="A0A804MQN2"/>
<sequence length="99" mass="10476">MADGRCCTFLEILFAIILPPLGVFLRFGCCRSSASACCSQSLATSPESSTRSMSLLLSTLTSTRGNTTPLLRASGCARRACTVESKSVFFFSCGLSDMA</sequence>
<dbReference type="GO" id="GO:0016020">
    <property type="term" value="C:membrane"/>
    <property type="evidence" value="ECO:0007669"/>
    <property type="project" value="UniProtKB-SubCell"/>
</dbReference>
<keyword evidence="4" id="KW-1133">Transmembrane helix</keyword>
<dbReference type="PROSITE" id="PS01309">
    <property type="entry name" value="UPF0057"/>
    <property type="match status" value="1"/>
</dbReference>
<dbReference type="Proteomes" id="UP000007305">
    <property type="component" value="Chromosome 2"/>
</dbReference>
<keyword evidence="7" id="KW-1185">Reference proteome</keyword>
<reference evidence="6" key="3">
    <citation type="submission" date="2021-05" db="UniProtKB">
        <authorList>
            <consortium name="EnsemblPlants"/>
        </authorList>
    </citation>
    <scope>IDENTIFICATION</scope>
    <source>
        <strain evidence="6">cv. B73</strain>
    </source>
</reference>
<protein>
    <submittedName>
        <fullName evidence="6">Uncharacterized protein</fullName>
    </submittedName>
</protein>
<evidence type="ECO:0000256" key="3">
    <source>
        <dbReference type="ARBA" id="ARBA00022692"/>
    </source>
</evidence>
<dbReference type="Gramene" id="Zm00001eb104610_T001">
    <property type="protein sequence ID" value="Zm00001eb104610_P001"/>
    <property type="gene ID" value="Zm00001eb104610"/>
</dbReference>
<accession>A0A804MQN2</accession>
<keyword evidence="5" id="KW-0472">Membrane</keyword>
<name>A0A804MQN2_MAIZE</name>
<evidence type="ECO:0000256" key="1">
    <source>
        <dbReference type="ARBA" id="ARBA00004370"/>
    </source>
</evidence>
<evidence type="ECO:0000256" key="4">
    <source>
        <dbReference type="ARBA" id="ARBA00022989"/>
    </source>
</evidence>
<evidence type="ECO:0000256" key="5">
    <source>
        <dbReference type="ARBA" id="ARBA00023136"/>
    </source>
</evidence>
<reference evidence="6" key="2">
    <citation type="submission" date="2019-07" db="EMBL/GenBank/DDBJ databases">
        <authorList>
            <person name="Seetharam A."/>
            <person name="Woodhouse M."/>
            <person name="Cannon E."/>
        </authorList>
    </citation>
    <scope>NUCLEOTIDE SEQUENCE [LARGE SCALE GENOMIC DNA]</scope>
    <source>
        <strain evidence="6">cv. B73</strain>
    </source>
</reference>
<evidence type="ECO:0000256" key="2">
    <source>
        <dbReference type="ARBA" id="ARBA00009530"/>
    </source>
</evidence>
<dbReference type="InParanoid" id="A0A804MQN2"/>
<evidence type="ECO:0000313" key="7">
    <source>
        <dbReference type="Proteomes" id="UP000007305"/>
    </source>
</evidence>
<dbReference type="InterPro" id="IPR000612">
    <property type="entry name" value="PMP3"/>
</dbReference>
<reference evidence="7" key="1">
    <citation type="submission" date="2015-12" db="EMBL/GenBank/DDBJ databases">
        <title>Update maize B73 reference genome by single molecule sequencing technologies.</title>
        <authorList>
            <consortium name="Maize Genome Sequencing Project"/>
            <person name="Ware D."/>
        </authorList>
    </citation>
    <scope>NUCLEOTIDE SEQUENCE [LARGE SCALE GENOMIC DNA]</scope>
    <source>
        <strain evidence="7">cv. B73</strain>
    </source>
</reference>
<dbReference type="Pfam" id="PF01679">
    <property type="entry name" value="Pmp3"/>
    <property type="match status" value="1"/>
</dbReference>